<protein>
    <submittedName>
        <fullName evidence="1">Pyruvate ferredoxin oxidoreductase</fullName>
    </submittedName>
</protein>
<comment type="caution">
    <text evidence="1">The sequence shown here is derived from an EMBL/GenBank/DDBJ whole genome shotgun (WGS) entry which is preliminary data.</text>
</comment>
<sequence>MKVILFFILMMVYLNICSASALDEILKDVEVSGVIRYTYGTSKGKNIHGYSFNKNDINMSKIN</sequence>
<dbReference type="Proteomes" id="UP001319828">
    <property type="component" value="Unassembled WGS sequence"/>
</dbReference>
<reference evidence="1" key="1">
    <citation type="submission" date="2020-07" db="EMBL/GenBank/DDBJ databases">
        <title>Campylobacter molothri sp. nov. isolated from wild birds.</title>
        <authorList>
            <person name="Miller W.G."/>
            <person name="Chapman M.H."/>
            <person name="Yee E."/>
            <person name="Lopes B.S."/>
            <person name="Forbes K.J."/>
        </authorList>
    </citation>
    <scope>NUCLEOTIDE SEQUENCE</scope>
    <source>
        <strain evidence="1">RM9754</strain>
    </source>
</reference>
<evidence type="ECO:0000313" key="2">
    <source>
        <dbReference type="Proteomes" id="UP001319828"/>
    </source>
</evidence>
<evidence type="ECO:0000313" key="1">
    <source>
        <dbReference type="EMBL" id="MBZ7975090.1"/>
    </source>
</evidence>
<name>A0ACC5W351_9BACT</name>
<gene>
    <name evidence="1" type="ORF">H2252_06810</name>
</gene>
<accession>A0ACC5W351</accession>
<keyword evidence="2" id="KW-1185">Reference proteome</keyword>
<proteinExistence type="predicted"/>
<dbReference type="EMBL" id="JACHUQ010000015">
    <property type="protein sequence ID" value="MBZ7975090.1"/>
    <property type="molecule type" value="Genomic_DNA"/>
</dbReference>
<keyword evidence="1" id="KW-0670">Pyruvate</keyword>
<organism evidence="1 2">
    <name type="scientific">Campylobacter molothri</name>
    <dbReference type="NCBI Taxonomy" id="1032242"/>
    <lineage>
        <taxon>Bacteria</taxon>
        <taxon>Pseudomonadati</taxon>
        <taxon>Campylobacterota</taxon>
        <taxon>Epsilonproteobacteria</taxon>
        <taxon>Campylobacterales</taxon>
        <taxon>Campylobacteraceae</taxon>
        <taxon>Campylobacter</taxon>
    </lineage>
</organism>